<reference evidence="2" key="1">
    <citation type="submission" date="2018-05" db="EMBL/GenBank/DDBJ databases">
        <authorList>
            <person name="Lanie J.A."/>
            <person name="Ng W.-L."/>
            <person name="Kazmierczak K.M."/>
            <person name="Andrzejewski T.M."/>
            <person name="Davidsen T.M."/>
            <person name="Wayne K.J."/>
            <person name="Tettelin H."/>
            <person name="Glass J.I."/>
            <person name="Rusch D."/>
            <person name="Podicherti R."/>
            <person name="Tsui H.-C.T."/>
            <person name="Winkler M.E."/>
        </authorList>
    </citation>
    <scope>NUCLEOTIDE SEQUENCE</scope>
</reference>
<dbReference type="AlphaFoldDB" id="A0A381VDG1"/>
<feature type="transmembrane region" description="Helical" evidence="1">
    <location>
        <begin position="102"/>
        <end position="121"/>
    </location>
</feature>
<keyword evidence="1" id="KW-0472">Membrane</keyword>
<dbReference type="EMBL" id="UINC01008491">
    <property type="protein sequence ID" value="SVA38194.1"/>
    <property type="molecule type" value="Genomic_DNA"/>
</dbReference>
<evidence type="ECO:0000256" key="1">
    <source>
        <dbReference type="SAM" id="Phobius"/>
    </source>
</evidence>
<sequence>MDAKRFAIGTVVGGVTMFLVGYLIWNIVLDYWNAAFVEAGVARETQLLWVNALSNVLAAALLTFTIERGGPSTIGAGVKIGAIVGFLVWAGVDLSFYANTTIFDLTTIILDPLLAGVWFGIG</sequence>
<evidence type="ECO:0000313" key="2">
    <source>
        <dbReference type="EMBL" id="SVA38194.1"/>
    </source>
</evidence>
<accession>A0A381VDG1</accession>
<evidence type="ECO:0008006" key="3">
    <source>
        <dbReference type="Google" id="ProtNLM"/>
    </source>
</evidence>
<name>A0A381VDG1_9ZZZZ</name>
<organism evidence="2">
    <name type="scientific">marine metagenome</name>
    <dbReference type="NCBI Taxonomy" id="408172"/>
    <lineage>
        <taxon>unclassified sequences</taxon>
        <taxon>metagenomes</taxon>
        <taxon>ecological metagenomes</taxon>
    </lineage>
</organism>
<gene>
    <name evidence="2" type="ORF">METZ01_LOCUS91048</name>
</gene>
<feature type="transmembrane region" description="Helical" evidence="1">
    <location>
        <begin position="78"/>
        <end position="96"/>
    </location>
</feature>
<keyword evidence="1" id="KW-0812">Transmembrane</keyword>
<feature type="non-terminal residue" evidence="2">
    <location>
        <position position="122"/>
    </location>
</feature>
<protein>
    <recommendedName>
        <fullName evidence="3">DUF1761 domain-containing protein</fullName>
    </recommendedName>
</protein>
<feature type="transmembrane region" description="Helical" evidence="1">
    <location>
        <begin position="7"/>
        <end position="28"/>
    </location>
</feature>
<feature type="transmembrane region" description="Helical" evidence="1">
    <location>
        <begin position="48"/>
        <end position="66"/>
    </location>
</feature>
<proteinExistence type="predicted"/>
<keyword evidence="1" id="KW-1133">Transmembrane helix</keyword>